<dbReference type="EMBL" id="LJIJ01000548">
    <property type="protein sequence ID" value="ODM96347.1"/>
    <property type="molecule type" value="Genomic_DNA"/>
</dbReference>
<dbReference type="PROSITE" id="PS50826">
    <property type="entry name" value="RUN"/>
    <property type="match status" value="1"/>
</dbReference>
<dbReference type="Gene3D" id="1.20.58.900">
    <property type="match status" value="1"/>
</dbReference>
<feature type="non-terminal residue" evidence="2">
    <location>
        <position position="1"/>
    </location>
</feature>
<dbReference type="PANTHER" id="PTHR46070">
    <property type="entry name" value="PINSTRIPE, ISOFORM A"/>
    <property type="match status" value="1"/>
</dbReference>
<dbReference type="InterPro" id="IPR037213">
    <property type="entry name" value="Run_dom_sf"/>
</dbReference>
<feature type="domain" description="RUN" evidence="1">
    <location>
        <begin position="1"/>
        <end position="120"/>
    </location>
</feature>
<dbReference type="InterPro" id="IPR047278">
    <property type="entry name" value="DEN5A/B"/>
</dbReference>
<gene>
    <name evidence="2" type="ORF">Ocin01_10333</name>
</gene>
<dbReference type="STRING" id="48709.A0A1D2MTD9"/>
<sequence>VQEVFGRKVTNEDFELIIVNDDGSGSSEHVVNVSLYCELIRKINFHASSLGKDGKFQLFICLCAREHLLPRLPQIMANLDITRQMYDDHSFLRNPDLLQDMVQVLLALDDYDIILEHSLTKGID</sequence>
<evidence type="ECO:0000313" key="2">
    <source>
        <dbReference type="EMBL" id="ODM96347.1"/>
    </source>
</evidence>
<dbReference type="AlphaFoldDB" id="A0A1D2MTD9"/>
<name>A0A1D2MTD9_ORCCI</name>
<evidence type="ECO:0000259" key="1">
    <source>
        <dbReference type="PROSITE" id="PS50826"/>
    </source>
</evidence>
<proteinExistence type="predicted"/>
<dbReference type="GO" id="GO:0005085">
    <property type="term" value="F:guanyl-nucleotide exchange factor activity"/>
    <property type="evidence" value="ECO:0007669"/>
    <property type="project" value="InterPro"/>
</dbReference>
<accession>A0A1D2MTD9</accession>
<dbReference type="SMART" id="SM00593">
    <property type="entry name" value="RUN"/>
    <property type="match status" value="1"/>
</dbReference>
<dbReference type="Proteomes" id="UP000094527">
    <property type="component" value="Unassembled WGS sequence"/>
</dbReference>
<dbReference type="InterPro" id="IPR004012">
    <property type="entry name" value="Run_dom"/>
</dbReference>
<comment type="caution">
    <text evidence="2">The sequence shown here is derived from an EMBL/GenBank/DDBJ whole genome shotgun (WGS) entry which is preliminary data.</text>
</comment>
<dbReference type="SUPFAM" id="SSF140741">
    <property type="entry name" value="RUN domain-like"/>
    <property type="match status" value="1"/>
</dbReference>
<dbReference type="GO" id="GO:0031267">
    <property type="term" value="F:small GTPase binding"/>
    <property type="evidence" value="ECO:0007669"/>
    <property type="project" value="InterPro"/>
</dbReference>
<keyword evidence="3" id="KW-1185">Reference proteome</keyword>
<organism evidence="2 3">
    <name type="scientific">Orchesella cincta</name>
    <name type="common">Springtail</name>
    <name type="synonym">Podura cincta</name>
    <dbReference type="NCBI Taxonomy" id="48709"/>
    <lineage>
        <taxon>Eukaryota</taxon>
        <taxon>Metazoa</taxon>
        <taxon>Ecdysozoa</taxon>
        <taxon>Arthropoda</taxon>
        <taxon>Hexapoda</taxon>
        <taxon>Collembola</taxon>
        <taxon>Entomobryomorpha</taxon>
        <taxon>Entomobryoidea</taxon>
        <taxon>Orchesellidae</taxon>
        <taxon>Orchesellinae</taxon>
        <taxon>Orchesella</taxon>
    </lineage>
</organism>
<dbReference type="PANTHER" id="PTHR46070:SF1">
    <property type="entry name" value="PINSTRIPE, ISOFORM A"/>
    <property type="match status" value="1"/>
</dbReference>
<evidence type="ECO:0000313" key="3">
    <source>
        <dbReference type="Proteomes" id="UP000094527"/>
    </source>
</evidence>
<protein>
    <submittedName>
        <fullName evidence="2">DENN domain-containing protein 5A</fullName>
    </submittedName>
</protein>
<reference evidence="2 3" key="1">
    <citation type="journal article" date="2016" name="Genome Biol. Evol.">
        <title>Gene Family Evolution Reflects Adaptation to Soil Environmental Stressors in the Genome of the Collembolan Orchesella cincta.</title>
        <authorList>
            <person name="Faddeeva-Vakhrusheva A."/>
            <person name="Derks M.F."/>
            <person name="Anvar S.Y."/>
            <person name="Agamennone V."/>
            <person name="Suring W."/>
            <person name="Smit S."/>
            <person name="van Straalen N.M."/>
            <person name="Roelofs D."/>
        </authorList>
    </citation>
    <scope>NUCLEOTIDE SEQUENCE [LARGE SCALE GENOMIC DNA]</scope>
    <source>
        <tissue evidence="2">Mixed pool</tissue>
    </source>
</reference>
<dbReference type="OrthoDB" id="6019893at2759"/>
<dbReference type="Pfam" id="PF02759">
    <property type="entry name" value="RUN"/>
    <property type="match status" value="1"/>
</dbReference>